<dbReference type="PANTHER" id="PTHR46564:SF1">
    <property type="entry name" value="TRANSPOSASE"/>
    <property type="match status" value="1"/>
</dbReference>
<dbReference type="InterPro" id="IPR025959">
    <property type="entry name" value="Winged_HTH_dom"/>
</dbReference>
<dbReference type="Pfam" id="PF13551">
    <property type="entry name" value="HTH_29"/>
    <property type="match status" value="1"/>
</dbReference>
<dbReference type="InterPro" id="IPR036397">
    <property type="entry name" value="RNaseH_sf"/>
</dbReference>
<dbReference type="InterPro" id="IPR038717">
    <property type="entry name" value="Tc1-like_DDE_dom"/>
</dbReference>
<organism evidence="3">
    <name type="scientific">Acidithiobacillus sulfuriphilus</name>
    <dbReference type="NCBI Taxonomy" id="1867749"/>
    <lineage>
        <taxon>Bacteria</taxon>
        <taxon>Pseudomonadati</taxon>
        <taxon>Pseudomonadota</taxon>
        <taxon>Acidithiobacillia</taxon>
        <taxon>Acidithiobacillales</taxon>
        <taxon>Acidithiobacillaceae</taxon>
        <taxon>Acidithiobacillus</taxon>
    </lineage>
</organism>
<comment type="caution">
    <text evidence="3">The sequence shown here is derived from an EMBL/GenBank/DDBJ whole genome shotgun (WGS) entry which is preliminary data.</text>
</comment>
<feature type="domain" description="Tc1-like transposase DDE" evidence="1">
    <location>
        <begin position="171"/>
        <end position="312"/>
    </location>
</feature>
<dbReference type="InterPro" id="IPR009057">
    <property type="entry name" value="Homeodomain-like_sf"/>
</dbReference>
<protein>
    <submittedName>
        <fullName evidence="3">IS630 family transposase</fullName>
    </submittedName>
</protein>
<dbReference type="NCBIfam" id="NF033545">
    <property type="entry name" value="transpos_IS630"/>
    <property type="match status" value="1"/>
</dbReference>
<dbReference type="AlphaFoldDB" id="A0A3M8RND1"/>
<evidence type="ECO:0000259" key="2">
    <source>
        <dbReference type="Pfam" id="PF13592"/>
    </source>
</evidence>
<dbReference type="RefSeq" id="WP_123101750.1">
    <property type="nucleotide sequence ID" value="NZ_CP127527.1"/>
</dbReference>
<dbReference type="EMBL" id="RIZI01000107">
    <property type="protein sequence ID" value="RNF69977.1"/>
    <property type="molecule type" value="Genomic_DNA"/>
</dbReference>
<feature type="domain" description="Winged helix-turn helix" evidence="2">
    <location>
        <begin position="98"/>
        <end position="155"/>
    </location>
</feature>
<reference evidence="3" key="1">
    <citation type="submission" date="2018-10" db="EMBL/GenBank/DDBJ databases">
        <title>Acidithiobacillus sulfuriphilus sp. nov.: an extremely acidophilic sulfur-oxidizing chemolithotroph isolated from a neutral pH environment.</title>
        <authorList>
            <person name="Falagan C."/>
            <person name="Moya-Beltran A."/>
            <person name="Quatrini R."/>
            <person name="Johnson D.B."/>
        </authorList>
    </citation>
    <scope>NUCLEOTIDE SEQUENCE [LARGE SCALE GENOMIC DNA]</scope>
    <source>
        <strain evidence="3">CJ-2</strain>
    </source>
</reference>
<sequence>MRCQRENDARKLDHGTLQAMRIRAVSAVRKGQPVEQVAEVFGLNKRTVFRWVALFLTGGQKALQAKPIPGRPPKLNAQQLACLAQALRKHPEQYEFPFALWTLAMVRDLIARRFAQEVSLMTVRKMLRSLGFSVQRPTYRAWQQDAALVARWEQKDYPAIQALARKAGATIYFGDESGMRSDYHTGTTWAPRGETPVVRATGRRFSLNMISAICPRGQVRFMTHTGTCTAAIFRDFLKRLLASSGTPVFLIVDGHAIRKAKLVRDFVTAQEGRLRLFHLPPYAPQLNRDELVWGHVKKQVSRQIPQSQDDLKFLVLSALRRLQKLPHIVAGFFRHPRCRYAISQ</sequence>
<dbReference type="OrthoDB" id="5298607at2"/>
<dbReference type="GO" id="GO:0003676">
    <property type="term" value="F:nucleic acid binding"/>
    <property type="evidence" value="ECO:0007669"/>
    <property type="project" value="InterPro"/>
</dbReference>
<dbReference type="Pfam" id="PF13358">
    <property type="entry name" value="DDE_3"/>
    <property type="match status" value="1"/>
</dbReference>
<name>A0A3M8RND1_9PROT</name>
<dbReference type="Gene3D" id="3.30.420.10">
    <property type="entry name" value="Ribonuclease H-like superfamily/Ribonuclease H"/>
    <property type="match status" value="1"/>
</dbReference>
<dbReference type="InterPro" id="IPR047655">
    <property type="entry name" value="Transpos_IS630-like"/>
</dbReference>
<evidence type="ECO:0000259" key="1">
    <source>
        <dbReference type="Pfam" id="PF13358"/>
    </source>
</evidence>
<accession>A0A3M8RND1</accession>
<dbReference type="PANTHER" id="PTHR46564">
    <property type="entry name" value="TRANSPOSASE"/>
    <property type="match status" value="1"/>
</dbReference>
<proteinExistence type="predicted"/>
<gene>
    <name evidence="3" type="ORF">EC580_02085</name>
</gene>
<evidence type="ECO:0000313" key="3">
    <source>
        <dbReference type="EMBL" id="RNF69977.1"/>
    </source>
</evidence>
<dbReference type="SUPFAM" id="SSF46689">
    <property type="entry name" value="Homeodomain-like"/>
    <property type="match status" value="1"/>
</dbReference>
<dbReference type="Pfam" id="PF13592">
    <property type="entry name" value="HTH_33"/>
    <property type="match status" value="1"/>
</dbReference>